<dbReference type="EMBL" id="GBXM01005727">
    <property type="protein sequence ID" value="JAI02851.1"/>
    <property type="molecule type" value="Transcribed_RNA"/>
</dbReference>
<organism evidence="1">
    <name type="scientific">Anguilla anguilla</name>
    <name type="common">European freshwater eel</name>
    <name type="synonym">Muraena anguilla</name>
    <dbReference type="NCBI Taxonomy" id="7936"/>
    <lineage>
        <taxon>Eukaryota</taxon>
        <taxon>Metazoa</taxon>
        <taxon>Chordata</taxon>
        <taxon>Craniata</taxon>
        <taxon>Vertebrata</taxon>
        <taxon>Euteleostomi</taxon>
        <taxon>Actinopterygii</taxon>
        <taxon>Neopterygii</taxon>
        <taxon>Teleostei</taxon>
        <taxon>Anguilliformes</taxon>
        <taxon>Anguillidae</taxon>
        <taxon>Anguilla</taxon>
    </lineage>
</organism>
<sequence>MSFSLCLLDPPVLFLHTPSLPSLYHCSGSLNCISLLFSYITPSALMFTAEEIGSLESS</sequence>
<reference evidence="1" key="1">
    <citation type="submission" date="2014-11" db="EMBL/GenBank/DDBJ databases">
        <authorList>
            <person name="Amaro Gonzalez C."/>
        </authorList>
    </citation>
    <scope>NUCLEOTIDE SEQUENCE</scope>
</reference>
<proteinExistence type="predicted"/>
<accession>A0A0E9XLZ9</accession>
<reference evidence="1" key="2">
    <citation type="journal article" date="2015" name="Fish Shellfish Immunol.">
        <title>Early steps in the European eel (Anguilla anguilla)-Vibrio vulnificus interaction in the gills: Role of the RtxA13 toxin.</title>
        <authorList>
            <person name="Callol A."/>
            <person name="Pajuelo D."/>
            <person name="Ebbesson L."/>
            <person name="Teles M."/>
            <person name="MacKenzie S."/>
            <person name="Amaro C."/>
        </authorList>
    </citation>
    <scope>NUCLEOTIDE SEQUENCE</scope>
</reference>
<evidence type="ECO:0000313" key="1">
    <source>
        <dbReference type="EMBL" id="JAI02851.1"/>
    </source>
</evidence>
<protein>
    <submittedName>
        <fullName evidence="1">Uncharacterized protein</fullName>
    </submittedName>
</protein>
<name>A0A0E9XLZ9_ANGAN</name>
<dbReference type="AlphaFoldDB" id="A0A0E9XLZ9"/>